<dbReference type="AlphaFoldDB" id="A0A9N7YHP6"/>
<sequence>MSGSQAPGSIKGRATLLGYWATSDGDRPVDFHFCCYFRATTAVRVLPCCVPLAPLCLEAASTCLDCVWVTVRPGQVRSNQSSPLADTQNTATQHYARGLCMPSTVF</sequence>
<protein>
    <submittedName>
        <fullName evidence="1">Uncharacterized protein</fullName>
    </submittedName>
</protein>
<proteinExistence type="predicted"/>
<evidence type="ECO:0000313" key="1">
    <source>
        <dbReference type="EMBL" id="CAB1426063.1"/>
    </source>
</evidence>
<dbReference type="EMBL" id="CADEAL010000857">
    <property type="protein sequence ID" value="CAB1426063.1"/>
    <property type="molecule type" value="Genomic_DNA"/>
</dbReference>
<gene>
    <name evidence="1" type="ORF">PLEPLA_LOCUS13997</name>
</gene>
<name>A0A9N7YHP6_PLEPL</name>
<evidence type="ECO:0000313" key="2">
    <source>
        <dbReference type="Proteomes" id="UP001153269"/>
    </source>
</evidence>
<comment type="caution">
    <text evidence="1">The sequence shown here is derived from an EMBL/GenBank/DDBJ whole genome shotgun (WGS) entry which is preliminary data.</text>
</comment>
<dbReference type="Proteomes" id="UP001153269">
    <property type="component" value="Unassembled WGS sequence"/>
</dbReference>
<reference evidence="1" key="1">
    <citation type="submission" date="2020-03" db="EMBL/GenBank/DDBJ databases">
        <authorList>
            <person name="Weist P."/>
        </authorList>
    </citation>
    <scope>NUCLEOTIDE SEQUENCE</scope>
</reference>
<keyword evidence="2" id="KW-1185">Reference proteome</keyword>
<organism evidence="1 2">
    <name type="scientific">Pleuronectes platessa</name>
    <name type="common">European plaice</name>
    <dbReference type="NCBI Taxonomy" id="8262"/>
    <lineage>
        <taxon>Eukaryota</taxon>
        <taxon>Metazoa</taxon>
        <taxon>Chordata</taxon>
        <taxon>Craniata</taxon>
        <taxon>Vertebrata</taxon>
        <taxon>Euteleostomi</taxon>
        <taxon>Actinopterygii</taxon>
        <taxon>Neopterygii</taxon>
        <taxon>Teleostei</taxon>
        <taxon>Neoteleostei</taxon>
        <taxon>Acanthomorphata</taxon>
        <taxon>Carangaria</taxon>
        <taxon>Pleuronectiformes</taxon>
        <taxon>Pleuronectoidei</taxon>
        <taxon>Pleuronectidae</taxon>
        <taxon>Pleuronectes</taxon>
    </lineage>
</organism>
<accession>A0A9N7YHP6</accession>